<dbReference type="GO" id="GO:0005524">
    <property type="term" value="F:ATP binding"/>
    <property type="evidence" value="ECO:0007669"/>
    <property type="project" value="UniProtKB-KW"/>
</dbReference>
<evidence type="ECO:0000256" key="7">
    <source>
        <dbReference type="ARBA" id="ARBA00022741"/>
    </source>
</evidence>
<dbReference type="PRINTS" id="PR00344">
    <property type="entry name" value="BCTRLSENSOR"/>
</dbReference>
<evidence type="ECO:0000256" key="8">
    <source>
        <dbReference type="ARBA" id="ARBA00022777"/>
    </source>
</evidence>
<gene>
    <name evidence="15" type="ORF">HY912_20850</name>
</gene>
<evidence type="ECO:0000256" key="9">
    <source>
        <dbReference type="ARBA" id="ARBA00022840"/>
    </source>
</evidence>
<dbReference type="CDD" id="cd00082">
    <property type="entry name" value="HisKA"/>
    <property type="match status" value="1"/>
</dbReference>
<dbReference type="PANTHER" id="PTHR45453:SF1">
    <property type="entry name" value="PHOSPHATE REGULON SENSOR PROTEIN PHOR"/>
    <property type="match status" value="1"/>
</dbReference>
<dbReference type="FunFam" id="3.30.565.10:FF:000006">
    <property type="entry name" value="Sensor histidine kinase WalK"/>
    <property type="match status" value="1"/>
</dbReference>
<keyword evidence="7" id="KW-0547">Nucleotide-binding</keyword>
<dbReference type="InterPro" id="IPR000014">
    <property type="entry name" value="PAS"/>
</dbReference>
<name>A0A9D6V6T7_9BACT</name>
<comment type="caution">
    <text evidence="15">The sequence shown here is derived from an EMBL/GenBank/DDBJ whole genome shotgun (WGS) entry which is preliminary data.</text>
</comment>
<evidence type="ECO:0000259" key="14">
    <source>
        <dbReference type="PROSITE" id="PS50885"/>
    </source>
</evidence>
<evidence type="ECO:0000256" key="6">
    <source>
        <dbReference type="ARBA" id="ARBA00022679"/>
    </source>
</evidence>
<feature type="domain" description="Histidine kinase" evidence="12">
    <location>
        <begin position="370"/>
        <end position="589"/>
    </location>
</feature>
<evidence type="ECO:0000259" key="13">
    <source>
        <dbReference type="PROSITE" id="PS50112"/>
    </source>
</evidence>
<evidence type="ECO:0000256" key="3">
    <source>
        <dbReference type="ARBA" id="ARBA00012438"/>
    </source>
</evidence>
<dbReference type="InterPro" id="IPR036890">
    <property type="entry name" value="HATPase_C_sf"/>
</dbReference>
<dbReference type="CDD" id="cd00075">
    <property type="entry name" value="HATPase"/>
    <property type="match status" value="1"/>
</dbReference>
<dbReference type="SMART" id="SM00304">
    <property type="entry name" value="HAMP"/>
    <property type="match status" value="1"/>
</dbReference>
<dbReference type="InterPro" id="IPR013767">
    <property type="entry name" value="PAS_fold"/>
</dbReference>
<dbReference type="Gene3D" id="6.10.340.10">
    <property type="match status" value="1"/>
</dbReference>
<evidence type="ECO:0000256" key="5">
    <source>
        <dbReference type="ARBA" id="ARBA00022553"/>
    </source>
</evidence>
<dbReference type="InterPro" id="IPR003661">
    <property type="entry name" value="HisK_dim/P_dom"/>
</dbReference>
<dbReference type="GO" id="GO:0004721">
    <property type="term" value="F:phosphoprotein phosphatase activity"/>
    <property type="evidence" value="ECO:0007669"/>
    <property type="project" value="TreeGrafter"/>
</dbReference>
<dbReference type="SUPFAM" id="SSF55874">
    <property type="entry name" value="ATPase domain of HSP90 chaperone/DNA topoisomerase II/histidine kinase"/>
    <property type="match status" value="1"/>
</dbReference>
<dbReference type="PROSITE" id="PS50885">
    <property type="entry name" value="HAMP"/>
    <property type="match status" value="1"/>
</dbReference>
<evidence type="ECO:0000256" key="2">
    <source>
        <dbReference type="ARBA" id="ARBA00004236"/>
    </source>
</evidence>
<dbReference type="GO" id="GO:0016036">
    <property type="term" value="P:cellular response to phosphate starvation"/>
    <property type="evidence" value="ECO:0007669"/>
    <property type="project" value="TreeGrafter"/>
</dbReference>
<feature type="domain" description="HAMP" evidence="14">
    <location>
        <begin position="189"/>
        <end position="241"/>
    </location>
</feature>
<evidence type="ECO:0000256" key="4">
    <source>
        <dbReference type="ARBA" id="ARBA00022475"/>
    </source>
</evidence>
<dbReference type="GO" id="GO:0000155">
    <property type="term" value="F:phosphorelay sensor kinase activity"/>
    <property type="evidence" value="ECO:0007669"/>
    <property type="project" value="InterPro"/>
</dbReference>
<dbReference type="PROSITE" id="PS50112">
    <property type="entry name" value="PAS"/>
    <property type="match status" value="1"/>
</dbReference>
<dbReference type="InterPro" id="IPR036097">
    <property type="entry name" value="HisK_dim/P_sf"/>
</dbReference>
<dbReference type="Pfam" id="PF02518">
    <property type="entry name" value="HATPase_c"/>
    <property type="match status" value="1"/>
</dbReference>
<dbReference type="Pfam" id="PF00512">
    <property type="entry name" value="HisKA"/>
    <property type="match status" value="1"/>
</dbReference>
<dbReference type="InterPro" id="IPR003660">
    <property type="entry name" value="HAMP_dom"/>
</dbReference>
<proteinExistence type="predicted"/>
<dbReference type="SUPFAM" id="SSF55785">
    <property type="entry name" value="PYP-like sensor domain (PAS domain)"/>
    <property type="match status" value="1"/>
</dbReference>
<keyword evidence="4" id="KW-1003">Cell membrane</keyword>
<comment type="subcellular location">
    <subcellularLocation>
        <location evidence="2">Cell membrane</location>
    </subcellularLocation>
</comment>
<dbReference type="InterPro" id="IPR005467">
    <property type="entry name" value="His_kinase_dom"/>
</dbReference>
<dbReference type="SMART" id="SM00388">
    <property type="entry name" value="HisKA"/>
    <property type="match status" value="1"/>
</dbReference>
<evidence type="ECO:0000259" key="12">
    <source>
        <dbReference type="PROSITE" id="PS50109"/>
    </source>
</evidence>
<keyword evidence="9" id="KW-0067">ATP-binding</keyword>
<evidence type="ECO:0000313" key="16">
    <source>
        <dbReference type="Proteomes" id="UP000807825"/>
    </source>
</evidence>
<evidence type="ECO:0000256" key="10">
    <source>
        <dbReference type="ARBA" id="ARBA00023012"/>
    </source>
</evidence>
<protein>
    <recommendedName>
        <fullName evidence="3">histidine kinase</fullName>
        <ecNumber evidence="3">2.7.13.3</ecNumber>
    </recommendedName>
</protein>
<keyword evidence="5" id="KW-0597">Phosphoprotein</keyword>
<dbReference type="InterPro" id="IPR004358">
    <property type="entry name" value="Sig_transdc_His_kin-like_C"/>
</dbReference>
<dbReference type="NCBIfam" id="TIGR00229">
    <property type="entry name" value="sensory_box"/>
    <property type="match status" value="1"/>
</dbReference>
<dbReference type="SMART" id="SM00387">
    <property type="entry name" value="HATPase_c"/>
    <property type="match status" value="1"/>
</dbReference>
<comment type="catalytic activity">
    <reaction evidence="1">
        <text>ATP + protein L-histidine = ADP + protein N-phospho-L-histidine.</text>
        <dbReference type="EC" id="2.7.13.3"/>
    </reaction>
</comment>
<keyword evidence="11" id="KW-0472">Membrane</keyword>
<reference evidence="15" key="1">
    <citation type="submission" date="2020-07" db="EMBL/GenBank/DDBJ databases">
        <title>Huge and variable diversity of episymbiotic CPR bacteria and DPANN archaea in groundwater ecosystems.</title>
        <authorList>
            <person name="He C.Y."/>
            <person name="Keren R."/>
            <person name="Whittaker M."/>
            <person name="Farag I.F."/>
            <person name="Doudna J."/>
            <person name="Cate J.H.D."/>
            <person name="Banfield J.F."/>
        </authorList>
    </citation>
    <scope>NUCLEOTIDE SEQUENCE</scope>
    <source>
        <strain evidence="15">NC_groundwater_1664_Pr3_B-0.1um_52_9</strain>
    </source>
</reference>
<sequence length="594" mass="65778">MPKRPTLLWKLYPSYLVVALLSFCLMAWHVSSQLADYCNDRAVNDLKTQALLVEKLVGERFFKDSSSQIDTMLKEMGSKISSRITVALASGAVLGDSQMNAARMDSLKGRPEIKEAMEGRVGISTRMSLTMDARMIFVAVPVKRGDAVTGIVRAALPSASSDALLWTNDPLFWVILFFLPGICCFYWSRRLSCAIGEFRAAARKFSEIDLGYRVDERGTSEFSELTDAMNTMAAELNFRLSTVTRQRNELEAVLSGMMEAVMVVDTDERIVRINRAAEQLFRIQQDRVKGKTIQEAIRHTDLHRFVTGALVCADPLEGDIVIIGDPDIFLQARGATLRDDQGRVTSALIVLNDVTRLKTLEMIRRDFVANVSHELKTPITSIKGFLETLKEGAIKDPENAERFLDISIRHTDRLNAIIEDLLSLSRIERDAERGEVALESRPVNEVLDAVAKACGEKARGKTINLEFRVKDGIVADINPTLLEQALVNLVDNAVKYSEPGKTVVVTAEDHPGEVVIKVKDQGCGISKDHITRIFERFYRVDKARSRKVGGTGLGLAIVKHIVHAHGGRILVESSPAKGSVFSIHLPSGQKTDAT</sequence>
<dbReference type="SUPFAM" id="SSF47384">
    <property type="entry name" value="Homodimeric domain of signal transducing histidine kinase"/>
    <property type="match status" value="1"/>
</dbReference>
<feature type="domain" description="PAS" evidence="13">
    <location>
        <begin position="246"/>
        <end position="301"/>
    </location>
</feature>
<dbReference type="PANTHER" id="PTHR45453">
    <property type="entry name" value="PHOSPHATE REGULON SENSOR PROTEIN PHOR"/>
    <property type="match status" value="1"/>
</dbReference>
<evidence type="ECO:0000313" key="15">
    <source>
        <dbReference type="EMBL" id="MBI5251949.1"/>
    </source>
</evidence>
<dbReference type="Gene3D" id="3.30.450.20">
    <property type="entry name" value="PAS domain"/>
    <property type="match status" value="1"/>
</dbReference>
<dbReference type="AlphaFoldDB" id="A0A9D6V6T7"/>
<dbReference type="SMART" id="SM00091">
    <property type="entry name" value="PAS"/>
    <property type="match status" value="1"/>
</dbReference>
<dbReference type="EMBL" id="JACRDE010000545">
    <property type="protein sequence ID" value="MBI5251949.1"/>
    <property type="molecule type" value="Genomic_DNA"/>
</dbReference>
<dbReference type="CDD" id="cd00130">
    <property type="entry name" value="PAS"/>
    <property type="match status" value="1"/>
</dbReference>
<dbReference type="Proteomes" id="UP000807825">
    <property type="component" value="Unassembled WGS sequence"/>
</dbReference>
<dbReference type="Pfam" id="PF00672">
    <property type="entry name" value="HAMP"/>
    <property type="match status" value="1"/>
</dbReference>
<keyword evidence="8" id="KW-0418">Kinase</keyword>
<dbReference type="InterPro" id="IPR035965">
    <property type="entry name" value="PAS-like_dom_sf"/>
</dbReference>
<dbReference type="PROSITE" id="PS50109">
    <property type="entry name" value="HIS_KIN"/>
    <property type="match status" value="1"/>
</dbReference>
<organism evidence="15 16">
    <name type="scientific">Desulfomonile tiedjei</name>
    <dbReference type="NCBI Taxonomy" id="2358"/>
    <lineage>
        <taxon>Bacteria</taxon>
        <taxon>Pseudomonadati</taxon>
        <taxon>Thermodesulfobacteriota</taxon>
        <taxon>Desulfomonilia</taxon>
        <taxon>Desulfomonilales</taxon>
        <taxon>Desulfomonilaceae</taxon>
        <taxon>Desulfomonile</taxon>
    </lineage>
</organism>
<dbReference type="GO" id="GO:0006355">
    <property type="term" value="P:regulation of DNA-templated transcription"/>
    <property type="evidence" value="ECO:0007669"/>
    <property type="project" value="InterPro"/>
</dbReference>
<keyword evidence="6" id="KW-0808">Transferase</keyword>
<accession>A0A9D6V6T7</accession>
<dbReference type="CDD" id="cd06225">
    <property type="entry name" value="HAMP"/>
    <property type="match status" value="1"/>
</dbReference>
<evidence type="ECO:0000256" key="11">
    <source>
        <dbReference type="ARBA" id="ARBA00023136"/>
    </source>
</evidence>
<dbReference type="Gene3D" id="3.30.565.10">
    <property type="entry name" value="Histidine kinase-like ATPase, C-terminal domain"/>
    <property type="match status" value="1"/>
</dbReference>
<dbReference type="InterPro" id="IPR050351">
    <property type="entry name" value="BphY/WalK/GraS-like"/>
</dbReference>
<dbReference type="InterPro" id="IPR003594">
    <property type="entry name" value="HATPase_dom"/>
</dbReference>
<dbReference type="FunFam" id="1.10.287.130:FF:000008">
    <property type="entry name" value="Two-component sensor histidine kinase"/>
    <property type="match status" value="1"/>
</dbReference>
<dbReference type="Pfam" id="PF00989">
    <property type="entry name" value="PAS"/>
    <property type="match status" value="1"/>
</dbReference>
<keyword evidence="10" id="KW-0902">Two-component regulatory system</keyword>
<dbReference type="Gene3D" id="1.10.287.130">
    <property type="match status" value="1"/>
</dbReference>
<dbReference type="GO" id="GO:0005886">
    <property type="term" value="C:plasma membrane"/>
    <property type="evidence" value="ECO:0007669"/>
    <property type="project" value="UniProtKB-SubCell"/>
</dbReference>
<evidence type="ECO:0000256" key="1">
    <source>
        <dbReference type="ARBA" id="ARBA00000085"/>
    </source>
</evidence>
<dbReference type="EC" id="2.7.13.3" evidence="3"/>